<dbReference type="PATRIC" id="fig|45634.12.peg.501"/>
<evidence type="ECO:0000313" key="8">
    <source>
        <dbReference type="EMBL" id="KXT70723.1"/>
    </source>
</evidence>
<evidence type="ECO:0000256" key="3">
    <source>
        <dbReference type="ARBA" id="ARBA00022692"/>
    </source>
</evidence>
<feature type="domain" description="ABC3 transporter permease C-terminal" evidence="7">
    <location>
        <begin position="257"/>
        <end position="371"/>
    </location>
</feature>
<dbReference type="Proteomes" id="UP000070377">
    <property type="component" value="Unassembled WGS sequence"/>
</dbReference>
<evidence type="ECO:0000256" key="2">
    <source>
        <dbReference type="ARBA" id="ARBA00022475"/>
    </source>
</evidence>
<name>A0A139N467_STRCR</name>
<proteinExistence type="predicted"/>
<comment type="subcellular location">
    <subcellularLocation>
        <location evidence="1">Cell membrane</location>
        <topology evidence="1">Multi-pass membrane protein</topology>
    </subcellularLocation>
</comment>
<feature type="transmembrane region" description="Helical" evidence="6">
    <location>
        <begin position="344"/>
        <end position="366"/>
    </location>
</feature>
<evidence type="ECO:0000256" key="1">
    <source>
        <dbReference type="ARBA" id="ARBA00004651"/>
    </source>
</evidence>
<feature type="transmembrane region" description="Helical" evidence="6">
    <location>
        <begin position="224"/>
        <end position="244"/>
    </location>
</feature>
<dbReference type="RefSeq" id="WP_061422279.1">
    <property type="nucleotide sequence ID" value="NZ_KQ969062.1"/>
</dbReference>
<dbReference type="InterPro" id="IPR038766">
    <property type="entry name" value="Membrane_comp_ABC_pdt"/>
</dbReference>
<dbReference type="InterPro" id="IPR003838">
    <property type="entry name" value="ABC3_permease_C"/>
</dbReference>
<dbReference type="AlphaFoldDB" id="A0A139N467"/>
<keyword evidence="4 6" id="KW-1133">Transmembrane helix</keyword>
<evidence type="ECO:0000256" key="4">
    <source>
        <dbReference type="ARBA" id="ARBA00022989"/>
    </source>
</evidence>
<keyword evidence="5 6" id="KW-0472">Membrane</keyword>
<keyword evidence="3 6" id="KW-0812">Transmembrane</keyword>
<keyword evidence="2" id="KW-1003">Cell membrane</keyword>
<dbReference type="PANTHER" id="PTHR30287">
    <property type="entry name" value="MEMBRANE COMPONENT OF PREDICTED ABC SUPERFAMILY METABOLITE UPTAKE TRANSPORTER"/>
    <property type="match status" value="1"/>
</dbReference>
<dbReference type="STRING" id="45634.SCRDD08_00483"/>
<feature type="transmembrane region" description="Helical" evidence="6">
    <location>
        <begin position="52"/>
        <end position="80"/>
    </location>
</feature>
<dbReference type="GO" id="GO:0005886">
    <property type="term" value="C:plasma membrane"/>
    <property type="evidence" value="ECO:0007669"/>
    <property type="project" value="UniProtKB-SubCell"/>
</dbReference>
<dbReference type="Pfam" id="PF02687">
    <property type="entry name" value="FtsX"/>
    <property type="match status" value="2"/>
</dbReference>
<sequence length="383" mass="43931">MFSIKDLYRLVVVSIISFCAVFVTNLFLNFYLDIRLLDQTNWLPEIRAAYDAQVAISWLIASISGAVLSLTSILLLFFYIRQFIDQHKPELGVLKALGYKNWEIARKFWIFSLPIGLGTGAGYFSSFVMMPHFYQLRNQSGVLPEITIRQHWSLFLFLVVLPTLAFAALAVLYASYCLRLPALDLLKRVRPSRKSPKRKTVKQIRKGRPFLKDLSASLLWSRKLLIFFVIFGSMCFSAMIQLSFGMKELTDETIQIMMMSIGTVLSVAILYLSLGVLLQENKETLAIMKVFGYSRNECHKSLFAPYRILAFLGFVLGTGYQYGIMQLLLRLMEKSIAQKVDYDFDFGVCLMTLLVFVLVYESLIYLSSRRIDQLTIKQVMLGE</sequence>
<comment type="caution">
    <text evidence="8">The sequence shown here is derived from an EMBL/GenBank/DDBJ whole genome shotgun (WGS) entry which is preliminary data.</text>
</comment>
<feature type="transmembrane region" description="Helical" evidence="6">
    <location>
        <begin position="7"/>
        <end position="32"/>
    </location>
</feature>
<feature type="transmembrane region" description="Helical" evidence="6">
    <location>
        <begin position="304"/>
        <end position="324"/>
    </location>
</feature>
<feature type="transmembrane region" description="Helical" evidence="6">
    <location>
        <begin position="108"/>
        <end position="134"/>
    </location>
</feature>
<accession>A0A139N467</accession>
<protein>
    <submittedName>
        <fullName evidence="8">ABC transporter permease protein</fullName>
    </submittedName>
</protein>
<gene>
    <name evidence="8" type="ORF">SCRDD08_00483</name>
</gene>
<evidence type="ECO:0000259" key="7">
    <source>
        <dbReference type="Pfam" id="PF02687"/>
    </source>
</evidence>
<dbReference type="PANTHER" id="PTHR30287:SF1">
    <property type="entry name" value="INNER MEMBRANE PROTEIN"/>
    <property type="match status" value="1"/>
</dbReference>
<feature type="transmembrane region" description="Helical" evidence="6">
    <location>
        <begin position="256"/>
        <end position="278"/>
    </location>
</feature>
<feature type="domain" description="ABC3 transporter permease C-terminal" evidence="7">
    <location>
        <begin position="65"/>
        <end position="179"/>
    </location>
</feature>
<evidence type="ECO:0000313" key="9">
    <source>
        <dbReference type="Proteomes" id="UP000070377"/>
    </source>
</evidence>
<dbReference type="EMBL" id="LQRD01000020">
    <property type="protein sequence ID" value="KXT70723.1"/>
    <property type="molecule type" value="Genomic_DNA"/>
</dbReference>
<reference evidence="8 9" key="1">
    <citation type="submission" date="2016-01" db="EMBL/GenBank/DDBJ databases">
        <title>Highly variable Streptococcus oralis are common among viridans streptococci isolated from primates.</title>
        <authorList>
            <person name="Denapaite D."/>
            <person name="Rieger M."/>
            <person name="Koendgen S."/>
            <person name="Brueckner R."/>
            <person name="Ochigava I."/>
            <person name="Kappeler P."/>
            <person name="Maetz-Rensing K."/>
            <person name="Leendertz F."/>
            <person name="Hakenbeck R."/>
        </authorList>
    </citation>
    <scope>NUCLEOTIDE SEQUENCE [LARGE SCALE GENOMIC DNA]</scope>
    <source>
        <strain evidence="8 9">DD08</strain>
    </source>
</reference>
<evidence type="ECO:0000256" key="5">
    <source>
        <dbReference type="ARBA" id="ARBA00023136"/>
    </source>
</evidence>
<feature type="transmembrane region" description="Helical" evidence="6">
    <location>
        <begin position="154"/>
        <end position="178"/>
    </location>
</feature>
<evidence type="ECO:0000256" key="6">
    <source>
        <dbReference type="SAM" id="Phobius"/>
    </source>
</evidence>
<organism evidence="8 9">
    <name type="scientific">Streptococcus cristatus</name>
    <dbReference type="NCBI Taxonomy" id="45634"/>
    <lineage>
        <taxon>Bacteria</taxon>
        <taxon>Bacillati</taxon>
        <taxon>Bacillota</taxon>
        <taxon>Bacilli</taxon>
        <taxon>Lactobacillales</taxon>
        <taxon>Streptococcaceae</taxon>
        <taxon>Streptococcus</taxon>
    </lineage>
</organism>